<protein>
    <recommendedName>
        <fullName evidence="1">ATPase AAA-type core domain-containing protein</fullName>
    </recommendedName>
</protein>
<dbReference type="InterPro" id="IPR003959">
    <property type="entry name" value="ATPase_AAA_core"/>
</dbReference>
<evidence type="ECO:0000313" key="2">
    <source>
        <dbReference type="EMBL" id="ALS59724.1"/>
    </source>
</evidence>
<accession>A0ABM5WH76</accession>
<evidence type="ECO:0000313" key="3">
    <source>
        <dbReference type="Proteomes" id="UP000060277"/>
    </source>
</evidence>
<dbReference type="EMBL" id="CP013480">
    <property type="protein sequence ID" value="ALS59724.1"/>
    <property type="molecule type" value="Genomic_DNA"/>
</dbReference>
<dbReference type="Proteomes" id="UP000060277">
    <property type="component" value="Chromosome"/>
</dbReference>
<reference evidence="3" key="1">
    <citation type="submission" date="2015-12" db="EMBL/GenBank/DDBJ databases">
        <title>Complete genome sequence of Pandoraea norimbergensis DSM 11628.</title>
        <authorList>
            <person name="Ee R."/>
            <person name="Lim Y.-L."/>
            <person name="Yong D."/>
            <person name="Yin W.-F."/>
            <person name="Chan K.-G."/>
        </authorList>
    </citation>
    <scope>NUCLEOTIDE SEQUENCE [LARGE SCALE GENOMIC DNA]</scope>
    <source>
        <strain evidence="3">DSM 11628</strain>
    </source>
</reference>
<name>A0ABM5WH76_9BURK</name>
<feature type="domain" description="ATPase AAA-type core" evidence="1">
    <location>
        <begin position="301"/>
        <end position="379"/>
    </location>
</feature>
<proteinExistence type="predicted"/>
<dbReference type="PANTHER" id="PTHR43581:SF4">
    <property type="entry name" value="ATP_GTP PHOSPHATASE"/>
    <property type="match status" value="1"/>
</dbReference>
<dbReference type="Pfam" id="PF13304">
    <property type="entry name" value="AAA_21"/>
    <property type="match status" value="1"/>
</dbReference>
<dbReference type="CDD" id="cd00267">
    <property type="entry name" value="ABC_ATPase"/>
    <property type="match status" value="1"/>
</dbReference>
<keyword evidence="3" id="KW-1185">Reference proteome</keyword>
<gene>
    <name evidence="2" type="ORF">AT302_08115</name>
</gene>
<evidence type="ECO:0000259" key="1">
    <source>
        <dbReference type="Pfam" id="PF13304"/>
    </source>
</evidence>
<dbReference type="InterPro" id="IPR051396">
    <property type="entry name" value="Bact_Antivir_Def_Nuclease"/>
</dbReference>
<dbReference type="SUPFAM" id="SSF52540">
    <property type="entry name" value="P-loop containing nucleoside triphosphate hydrolases"/>
    <property type="match status" value="1"/>
</dbReference>
<dbReference type="RefSeq" id="WP_058376645.1">
    <property type="nucleotide sequence ID" value="NZ_CP013480.3"/>
</dbReference>
<organism evidence="2 3">
    <name type="scientific">Pandoraea norimbergensis</name>
    <dbReference type="NCBI Taxonomy" id="93219"/>
    <lineage>
        <taxon>Bacteria</taxon>
        <taxon>Pseudomonadati</taxon>
        <taxon>Pseudomonadota</taxon>
        <taxon>Betaproteobacteria</taxon>
        <taxon>Burkholderiales</taxon>
        <taxon>Burkholderiaceae</taxon>
        <taxon>Pandoraea</taxon>
    </lineage>
</organism>
<dbReference type="Gene3D" id="3.40.50.300">
    <property type="entry name" value="P-loop containing nucleotide triphosphate hydrolases"/>
    <property type="match status" value="1"/>
</dbReference>
<dbReference type="InterPro" id="IPR027417">
    <property type="entry name" value="P-loop_NTPase"/>
</dbReference>
<dbReference type="PANTHER" id="PTHR43581">
    <property type="entry name" value="ATP/GTP PHOSPHATASE"/>
    <property type="match status" value="1"/>
</dbReference>
<sequence>MRIESLKILSPWKNLEGFEIDFHLEKDVTVLLGRNGAAKSNLLEAIITIFTRIDLAEVAEFSFDIRYEINGQKVQVTADAGRQPLAKLNTDSIPLTQLRSKWSPKYVVGYYSGVSDRFEKLFQRHDRRALDETLVDTTQKNSEKPSTLALRQFIYARPVHGLFSLLAFYFSDDAHVMEFMRSVLRIDSFDSALLVVKKPEWASPKAKAENFWDAKGPVRDLLERFRQYSLAPFFNTFSRPEGFRKRSRQHELMYLFLPDVDALHKLASEYGGDQRALFQALDTMRLSDLVDDFRVRVRIQGATTAIHTRQLSEGEQQLLTVLGLMRFTRNDASLYLLDEPDTHLNPAWGMDYLEDLRNIGGLHRNSHTLIASHQPLLVAGLLKDEIRVLRRGVDGRVDVVTPTESPRGTGVAGVLTSPLYGLESQLDRFSLSVLKRIYEVSLESKSDRRARYLRRLRRLVPSLEIAESSPDPFRNIARQAYQLSLDRALHTSDLAGNRVELVERLASNLFEGAAKEEE</sequence>